<feature type="coiled-coil region" evidence="2">
    <location>
        <begin position="85"/>
        <end position="112"/>
    </location>
</feature>
<feature type="transmembrane region" description="Helical" evidence="4">
    <location>
        <begin position="12"/>
        <end position="32"/>
    </location>
</feature>
<sequence length="506" mass="53171">MFIALHTRCSPALRITALAIAISLGTSSCATIDNFAKNNSANINCMAGGLFGAVAGAAVGAATKGDSGAIIGGAVIGAAAGCGLAMMYKNRLNKLEQLAREENLKIQLETLQTSSSTTSAAPEDAGIVAQIEDQGMFPVGSATLSSDGQRQVRKLASAFAPLPGQPKNSAILVVGHTDATGSAQGNQQLSERRAKAVASILAEQGIDRERMFFQGAGASRPIADNSDSLQRGKNRRVEIVEVNDRTTLVKRVNAEQNNPKYLVHGTSTEATAPLSIKASTRDAATKPATSKDTAIAQSTRNTSPSGSVATRAHKGKVIDFGGQPAIVNNWTLGQAITPKSGGFALISTANAADIPMSSCESDKPRQSGEVFNLASGKALETHATTDYLPGYNNRVWAQTVNGHLVTISPVSILRDAATVDRQPFVQVVPNYDTGNRKAQVKASAIANTYEGEDRVLYRVFVSNPQEPVSCLDVVFSKGNSQATDGMLFYPKNNGEAYSARFIPVRT</sequence>
<evidence type="ECO:0000256" key="3">
    <source>
        <dbReference type="SAM" id="MobiDB-lite"/>
    </source>
</evidence>
<keyword evidence="2" id="KW-0175">Coiled coil</keyword>
<dbReference type="InterPro" id="IPR006665">
    <property type="entry name" value="OmpA-like"/>
</dbReference>
<dbReference type="InterPro" id="IPR036737">
    <property type="entry name" value="OmpA-like_sf"/>
</dbReference>
<evidence type="ECO:0000256" key="4">
    <source>
        <dbReference type="SAM" id="Phobius"/>
    </source>
</evidence>
<feature type="transmembrane region" description="Helical" evidence="4">
    <location>
        <begin position="44"/>
        <end position="63"/>
    </location>
</feature>
<dbReference type="PANTHER" id="PTHR30329:SF20">
    <property type="entry name" value="EXPORTED PROTEIN"/>
    <property type="match status" value="1"/>
</dbReference>
<dbReference type="PROSITE" id="PS51123">
    <property type="entry name" value="OMPA_2"/>
    <property type="match status" value="1"/>
</dbReference>
<feature type="transmembrane region" description="Helical" evidence="4">
    <location>
        <begin position="69"/>
        <end position="88"/>
    </location>
</feature>
<keyword evidence="4" id="KW-0812">Transmembrane</keyword>
<dbReference type="AlphaFoldDB" id="A0A1I3FQM7"/>
<reference evidence="7" key="1">
    <citation type="submission" date="2016-10" db="EMBL/GenBank/DDBJ databases">
        <authorList>
            <person name="Varghese N."/>
            <person name="Submissions S."/>
        </authorList>
    </citation>
    <scope>NUCLEOTIDE SEQUENCE [LARGE SCALE GENOMIC DNA]</scope>
    <source>
        <strain evidence="7">LMG 24016</strain>
    </source>
</reference>
<feature type="region of interest" description="Disordered" evidence="3">
    <location>
        <begin position="278"/>
        <end position="310"/>
    </location>
</feature>
<dbReference type="RefSeq" id="WP_139213941.1">
    <property type="nucleotide sequence ID" value="NZ_FOQL01000001.1"/>
</dbReference>
<evidence type="ECO:0000313" key="7">
    <source>
        <dbReference type="Proteomes" id="UP000243606"/>
    </source>
</evidence>
<accession>A0A1I3FQM7</accession>
<gene>
    <name evidence="6" type="ORF">SAMN05216206_1581</name>
</gene>
<keyword evidence="4" id="KW-1133">Transmembrane helix</keyword>
<dbReference type="PANTHER" id="PTHR30329">
    <property type="entry name" value="STATOR ELEMENT OF FLAGELLAR MOTOR COMPLEX"/>
    <property type="match status" value="1"/>
</dbReference>
<evidence type="ECO:0000259" key="5">
    <source>
        <dbReference type="PROSITE" id="PS51123"/>
    </source>
</evidence>
<proteinExistence type="predicted"/>
<dbReference type="OrthoDB" id="9805832at2"/>
<dbReference type="Gene3D" id="3.30.1330.60">
    <property type="entry name" value="OmpA-like domain"/>
    <property type="match status" value="1"/>
</dbReference>
<dbReference type="Proteomes" id="UP000243606">
    <property type="component" value="Unassembled WGS sequence"/>
</dbReference>
<evidence type="ECO:0000313" key="6">
    <source>
        <dbReference type="EMBL" id="SFI13519.1"/>
    </source>
</evidence>
<dbReference type="SUPFAM" id="SSF103088">
    <property type="entry name" value="OmpA-like"/>
    <property type="match status" value="1"/>
</dbReference>
<evidence type="ECO:0000256" key="1">
    <source>
        <dbReference type="PROSITE-ProRule" id="PRU00473"/>
    </source>
</evidence>
<dbReference type="EMBL" id="FOQL01000001">
    <property type="protein sequence ID" value="SFI13519.1"/>
    <property type="molecule type" value="Genomic_DNA"/>
</dbReference>
<keyword evidence="7" id="KW-1185">Reference proteome</keyword>
<dbReference type="STRING" id="425504.SAMN05216206_1581"/>
<feature type="compositionally biased region" description="Polar residues" evidence="3">
    <location>
        <begin position="287"/>
        <end position="308"/>
    </location>
</feature>
<keyword evidence="1 4" id="KW-0472">Membrane</keyword>
<dbReference type="CDD" id="cd07185">
    <property type="entry name" value="OmpA_C-like"/>
    <property type="match status" value="1"/>
</dbReference>
<name>A0A1I3FQM7_9PSED</name>
<protein>
    <submittedName>
        <fullName evidence="6">Outer membrane protein OmpA</fullName>
    </submittedName>
</protein>
<dbReference type="GO" id="GO:0016020">
    <property type="term" value="C:membrane"/>
    <property type="evidence" value="ECO:0007669"/>
    <property type="project" value="UniProtKB-UniRule"/>
</dbReference>
<evidence type="ECO:0000256" key="2">
    <source>
        <dbReference type="SAM" id="Coils"/>
    </source>
</evidence>
<dbReference type="Pfam" id="PF00691">
    <property type="entry name" value="OmpA"/>
    <property type="match status" value="1"/>
</dbReference>
<dbReference type="InterPro" id="IPR050330">
    <property type="entry name" value="Bact_OuterMem_StrucFunc"/>
</dbReference>
<feature type="domain" description="OmpA-like" evidence="5">
    <location>
        <begin position="124"/>
        <end position="245"/>
    </location>
</feature>
<organism evidence="6 7">
    <name type="scientific">Pseudomonas guineae</name>
    <dbReference type="NCBI Taxonomy" id="425504"/>
    <lineage>
        <taxon>Bacteria</taxon>
        <taxon>Pseudomonadati</taxon>
        <taxon>Pseudomonadota</taxon>
        <taxon>Gammaproteobacteria</taxon>
        <taxon>Pseudomonadales</taxon>
        <taxon>Pseudomonadaceae</taxon>
        <taxon>Pseudomonas</taxon>
    </lineage>
</organism>